<comment type="caution">
    <text evidence="3">The sequence shown here is derived from an EMBL/GenBank/DDBJ whole genome shotgun (WGS) entry which is preliminary data.</text>
</comment>
<gene>
    <name evidence="3" type="ORF">FPZ49_34050</name>
</gene>
<reference evidence="3 4" key="1">
    <citation type="submission" date="2019-07" db="EMBL/GenBank/DDBJ databases">
        <authorList>
            <person name="Kim J."/>
        </authorList>
    </citation>
    <scope>NUCLEOTIDE SEQUENCE [LARGE SCALE GENOMIC DNA]</scope>
    <source>
        <strain evidence="3 4">JC52</strain>
    </source>
</reference>
<evidence type="ECO:0000256" key="1">
    <source>
        <dbReference type="SAM" id="Coils"/>
    </source>
</evidence>
<protein>
    <submittedName>
        <fullName evidence="3">Hemerythrin domain-containing protein</fullName>
    </submittedName>
</protein>
<proteinExistence type="predicted"/>
<dbReference type="AlphaFoldDB" id="A0A559JGL9"/>
<dbReference type="EMBL" id="VNJI01000084">
    <property type="protein sequence ID" value="TVX99013.1"/>
    <property type="molecule type" value="Genomic_DNA"/>
</dbReference>
<evidence type="ECO:0000313" key="4">
    <source>
        <dbReference type="Proteomes" id="UP000317036"/>
    </source>
</evidence>
<dbReference type="Proteomes" id="UP000317036">
    <property type="component" value="Unassembled WGS sequence"/>
</dbReference>
<dbReference type="Gene3D" id="1.20.120.520">
    <property type="entry name" value="nmb1532 protein domain like"/>
    <property type="match status" value="1"/>
</dbReference>
<dbReference type="RefSeq" id="WP_144854976.1">
    <property type="nucleotide sequence ID" value="NZ_VNJI01000084.1"/>
</dbReference>
<dbReference type="Pfam" id="PF01814">
    <property type="entry name" value="Hemerythrin"/>
    <property type="match status" value="1"/>
</dbReference>
<feature type="domain" description="Hemerythrin-like" evidence="2">
    <location>
        <begin position="23"/>
        <end position="166"/>
    </location>
</feature>
<sequence length="179" mass="21022">MRHLVLSQLESSEAHGTELSAALDRLKQEHGELMQDLLELENEAKQAGQESDFDPAIRLLTHLRFRTQAFMNEMEQHSRWEEQELFPFLNGYFHQQTAPSIAASFWRLEKEHELAGEYLQSFLKETDGLRRDSKLEQLHHAAAYLIHACRILKEHLEKEEQLVFPMTEEVLTDLDYLFS</sequence>
<keyword evidence="1" id="KW-0175">Coiled coil</keyword>
<keyword evidence="4" id="KW-1185">Reference proteome</keyword>
<dbReference type="OrthoDB" id="2587424at2"/>
<evidence type="ECO:0000259" key="2">
    <source>
        <dbReference type="Pfam" id="PF01814"/>
    </source>
</evidence>
<name>A0A559JGL9_9BACL</name>
<accession>A0A559JGL9</accession>
<dbReference type="InterPro" id="IPR012312">
    <property type="entry name" value="Hemerythrin-like"/>
</dbReference>
<feature type="coiled-coil region" evidence="1">
    <location>
        <begin position="9"/>
        <end position="50"/>
    </location>
</feature>
<organism evidence="3 4">
    <name type="scientific">Paenibacillus cremeus</name>
    <dbReference type="NCBI Taxonomy" id="2163881"/>
    <lineage>
        <taxon>Bacteria</taxon>
        <taxon>Bacillati</taxon>
        <taxon>Bacillota</taxon>
        <taxon>Bacilli</taxon>
        <taxon>Bacillales</taxon>
        <taxon>Paenibacillaceae</taxon>
        <taxon>Paenibacillus</taxon>
    </lineage>
</organism>
<evidence type="ECO:0000313" key="3">
    <source>
        <dbReference type="EMBL" id="TVX99013.1"/>
    </source>
</evidence>